<evidence type="ECO:0000256" key="2">
    <source>
        <dbReference type="SAM" id="SignalP"/>
    </source>
</evidence>
<evidence type="ECO:0000313" key="5">
    <source>
        <dbReference type="Proteomes" id="UP000886476"/>
    </source>
</evidence>
<keyword evidence="5" id="KW-1185">Reference proteome</keyword>
<feature type="compositionally biased region" description="Basic and acidic residues" evidence="1">
    <location>
        <begin position="477"/>
        <end position="519"/>
    </location>
</feature>
<dbReference type="Pfam" id="PF00656">
    <property type="entry name" value="Peptidase_C14"/>
    <property type="match status" value="1"/>
</dbReference>
<feature type="region of interest" description="Disordered" evidence="1">
    <location>
        <begin position="477"/>
        <end position="523"/>
    </location>
</feature>
<dbReference type="InterPro" id="IPR029030">
    <property type="entry name" value="Caspase-like_dom_sf"/>
</dbReference>
<dbReference type="EMBL" id="JABFDN010000012">
    <property type="protein sequence ID" value="NPU68659.1"/>
    <property type="molecule type" value="Genomic_DNA"/>
</dbReference>
<dbReference type="InterPro" id="IPR001309">
    <property type="entry name" value="Pept_C14_p20"/>
</dbReference>
<dbReference type="CDD" id="cd19941">
    <property type="entry name" value="TIL"/>
    <property type="match status" value="1"/>
</dbReference>
<sequence length="574" mass="61235">MTAFRYLLFVLILIGSGSTAAHAEKRLALIIGNSAYKSVARLSNPANDAKLVGDMLRNAGFERVDVKLDLGVQEMRRALREFGARAREAEVALIYYAGHGIELDGVNYLIPTDAALEADSDVLDEAIALDRVLFAIEPAKQLRLVVLDACRDNPFAKTMKRSVASRNIGRGLAKVEPPSPNTMIAFSAKAGSTAADGDASNSPFATALVAHLPKPGLDLRRAFGFVRDDVLKATGYRQEPYVYGSLGGNDIALVPAAPAAAAATDPDAAMRRDYELAERIGSQAAFDAFLEKYPTGFYAALAKAQRAKLSSPVTAAPAARPADLRDKPADIARGPEPPAAEVTRSPPEPARVEKPPTPEPTVVAALPLPAEKPAAAVQPPDLPRLLVGELRRVGCSTADSDGASNGRWDGNARRALERFNKQAGTRFDVKVASLDALDAVKARTSRVCPLLCDKGQRAEGESCVAIACPAGQARDEDGDCVRRKDEPVARKQTEPVKREEPARKKEPAVAMRTEPEPKRVSGGGRCTSISQRCAIEIGGRCDAATGKWEYGRNGAGGNTMSFNNCIGRMMAGRR</sequence>
<accession>A0ABX2CKC0</accession>
<feature type="chain" id="PRO_5047386765" evidence="2">
    <location>
        <begin position="24"/>
        <end position="574"/>
    </location>
</feature>
<feature type="region of interest" description="Disordered" evidence="1">
    <location>
        <begin position="310"/>
        <end position="359"/>
    </location>
</feature>
<dbReference type="PANTHER" id="PTHR22576">
    <property type="entry name" value="MUCOSA ASSOCIATED LYMPHOID TISSUE LYMPHOMA TRANSLOCATION PROTEIN 1/PARACASPASE"/>
    <property type="match status" value="1"/>
</dbReference>
<organism evidence="4 5">
    <name type="scientific">Bradyrhizobium aeschynomenes</name>
    <dbReference type="NCBI Taxonomy" id="2734909"/>
    <lineage>
        <taxon>Bacteria</taxon>
        <taxon>Pseudomonadati</taxon>
        <taxon>Pseudomonadota</taxon>
        <taxon>Alphaproteobacteria</taxon>
        <taxon>Hyphomicrobiales</taxon>
        <taxon>Nitrobacteraceae</taxon>
        <taxon>Bradyrhizobium</taxon>
    </lineage>
</organism>
<gene>
    <name evidence="4" type="ORF">HL667_26910</name>
</gene>
<proteinExistence type="predicted"/>
<dbReference type="PANTHER" id="PTHR22576:SF37">
    <property type="entry name" value="MUCOSA-ASSOCIATED LYMPHOID TISSUE LYMPHOMA TRANSLOCATION PROTEIN 1"/>
    <property type="match status" value="1"/>
</dbReference>
<protein>
    <submittedName>
        <fullName evidence="4">Caspase family protein</fullName>
    </submittedName>
</protein>
<feature type="signal peptide" evidence="2">
    <location>
        <begin position="1"/>
        <end position="23"/>
    </location>
</feature>
<dbReference type="Proteomes" id="UP000886476">
    <property type="component" value="Unassembled WGS sequence"/>
</dbReference>
<evidence type="ECO:0000259" key="3">
    <source>
        <dbReference type="PROSITE" id="PS50208"/>
    </source>
</evidence>
<dbReference type="InterPro" id="IPR052039">
    <property type="entry name" value="Caspase-related_regulators"/>
</dbReference>
<evidence type="ECO:0000256" key="1">
    <source>
        <dbReference type="SAM" id="MobiDB-lite"/>
    </source>
</evidence>
<evidence type="ECO:0000313" key="4">
    <source>
        <dbReference type="EMBL" id="NPU68659.1"/>
    </source>
</evidence>
<dbReference type="Gene3D" id="3.40.50.1460">
    <property type="match status" value="1"/>
</dbReference>
<feature type="domain" description="Caspase family p20" evidence="3">
    <location>
        <begin position="24"/>
        <end position="154"/>
    </location>
</feature>
<reference evidence="4" key="1">
    <citation type="submission" date="2020-05" db="EMBL/GenBank/DDBJ databases">
        <title>Nod-independent and nitrogen-fixing Bradyrhizobium aeschynomene sp. nov. isolated from nodules of Aeschynomene indica.</title>
        <authorList>
            <person name="Zhang Z."/>
        </authorList>
    </citation>
    <scope>NUCLEOTIDE SEQUENCE</scope>
    <source>
        <strain evidence="4">83012</strain>
    </source>
</reference>
<dbReference type="SUPFAM" id="SSF52129">
    <property type="entry name" value="Caspase-like"/>
    <property type="match status" value="1"/>
</dbReference>
<dbReference type="RefSeq" id="WP_172113720.1">
    <property type="nucleotide sequence ID" value="NZ_JABFDN010000012.1"/>
</dbReference>
<name>A0ABX2CKC0_9BRAD</name>
<dbReference type="PROSITE" id="PS50208">
    <property type="entry name" value="CASPASE_P20"/>
    <property type="match status" value="1"/>
</dbReference>
<comment type="caution">
    <text evidence="4">The sequence shown here is derived from an EMBL/GenBank/DDBJ whole genome shotgun (WGS) entry which is preliminary data.</text>
</comment>
<keyword evidence="2" id="KW-0732">Signal</keyword>
<dbReference type="InterPro" id="IPR011600">
    <property type="entry name" value="Pept_C14_caspase"/>
</dbReference>